<evidence type="ECO:0000313" key="12">
    <source>
        <dbReference type="Proteomes" id="UP000069241"/>
    </source>
</evidence>
<dbReference type="SUPFAM" id="SSF90123">
    <property type="entry name" value="ABC transporter transmembrane region"/>
    <property type="match status" value="1"/>
</dbReference>
<dbReference type="InterPro" id="IPR036640">
    <property type="entry name" value="ABC1_TM_sf"/>
</dbReference>
<evidence type="ECO:0000256" key="7">
    <source>
        <dbReference type="ARBA" id="ARBA00023136"/>
    </source>
</evidence>
<dbReference type="InterPro" id="IPR039421">
    <property type="entry name" value="Type_1_exporter"/>
</dbReference>
<keyword evidence="2" id="KW-0813">Transport</keyword>
<reference evidence="12" key="1">
    <citation type="submission" date="2016-02" db="EMBL/GenBank/DDBJ databases">
        <authorList>
            <person name="Holder M.E."/>
            <person name="Ajami N.J."/>
            <person name="Petrosino J.F."/>
        </authorList>
    </citation>
    <scope>NUCLEOTIDE SEQUENCE [LARGE SCALE GENOMIC DNA]</scope>
    <source>
        <strain evidence="12">CCUG 45958</strain>
    </source>
</reference>
<name>A0A0X8JIW7_9BACT</name>
<evidence type="ECO:0000313" key="11">
    <source>
        <dbReference type="EMBL" id="AMD89564.1"/>
    </source>
</evidence>
<dbReference type="SUPFAM" id="SSF52540">
    <property type="entry name" value="P-loop containing nucleoside triphosphate hydrolases"/>
    <property type="match status" value="1"/>
</dbReference>
<organism evidence="11 12">
    <name type="scientific">Desulfovibrio fairfieldensis</name>
    <dbReference type="NCBI Taxonomy" id="44742"/>
    <lineage>
        <taxon>Bacteria</taxon>
        <taxon>Pseudomonadati</taxon>
        <taxon>Thermodesulfobacteriota</taxon>
        <taxon>Desulfovibrionia</taxon>
        <taxon>Desulfovibrionales</taxon>
        <taxon>Desulfovibrionaceae</taxon>
        <taxon>Desulfovibrio</taxon>
    </lineage>
</organism>
<comment type="subcellular location">
    <subcellularLocation>
        <location evidence="1">Cell membrane</location>
        <topology evidence="1">Multi-pass membrane protein</topology>
    </subcellularLocation>
</comment>
<dbReference type="PROSITE" id="PS00211">
    <property type="entry name" value="ABC_TRANSPORTER_1"/>
    <property type="match status" value="1"/>
</dbReference>
<dbReference type="AlphaFoldDB" id="A0A0X8JIW7"/>
<protein>
    <submittedName>
        <fullName evidence="11">ABC transporter permease</fullName>
    </submittedName>
</protein>
<keyword evidence="12" id="KW-1185">Reference proteome</keyword>
<keyword evidence="3 8" id="KW-0812">Transmembrane</keyword>
<dbReference type="InterPro" id="IPR011527">
    <property type="entry name" value="ABC1_TM_dom"/>
</dbReference>
<feature type="domain" description="ABC transporter" evidence="9">
    <location>
        <begin position="330"/>
        <end position="563"/>
    </location>
</feature>
<dbReference type="PROSITE" id="PS50929">
    <property type="entry name" value="ABC_TM1F"/>
    <property type="match status" value="1"/>
</dbReference>
<evidence type="ECO:0000256" key="5">
    <source>
        <dbReference type="ARBA" id="ARBA00022840"/>
    </source>
</evidence>
<dbReference type="PANTHER" id="PTHR24221:SF397">
    <property type="entry name" value="ABC TRANSPORTER, ATP-BINDING TRANSMEMBRANE PROTEIN"/>
    <property type="match status" value="1"/>
</dbReference>
<dbReference type="GO" id="GO:0034040">
    <property type="term" value="F:ATPase-coupled lipid transmembrane transporter activity"/>
    <property type="evidence" value="ECO:0007669"/>
    <property type="project" value="TreeGrafter"/>
</dbReference>
<dbReference type="GO" id="GO:0005524">
    <property type="term" value="F:ATP binding"/>
    <property type="evidence" value="ECO:0007669"/>
    <property type="project" value="UniProtKB-KW"/>
</dbReference>
<gene>
    <name evidence="11" type="ORF">AXF13_05235</name>
</gene>
<dbReference type="PANTHER" id="PTHR24221">
    <property type="entry name" value="ATP-BINDING CASSETTE SUB-FAMILY B"/>
    <property type="match status" value="1"/>
</dbReference>
<evidence type="ECO:0000259" key="9">
    <source>
        <dbReference type="PROSITE" id="PS50893"/>
    </source>
</evidence>
<dbReference type="KEGG" id="dfi:AXF13_05235"/>
<dbReference type="FunFam" id="3.40.50.300:FF:000287">
    <property type="entry name" value="Multidrug ABC transporter ATP-binding protein"/>
    <property type="match status" value="1"/>
</dbReference>
<dbReference type="GO" id="GO:0016887">
    <property type="term" value="F:ATP hydrolysis activity"/>
    <property type="evidence" value="ECO:0007669"/>
    <property type="project" value="InterPro"/>
</dbReference>
<dbReference type="STRING" id="44742.AXF13_05235"/>
<feature type="domain" description="ABC transmembrane type-1" evidence="10">
    <location>
        <begin position="19"/>
        <end position="297"/>
    </location>
</feature>
<dbReference type="Gene3D" id="3.40.50.300">
    <property type="entry name" value="P-loop containing nucleotide triphosphate hydrolases"/>
    <property type="match status" value="1"/>
</dbReference>
<evidence type="ECO:0000256" key="2">
    <source>
        <dbReference type="ARBA" id="ARBA00022448"/>
    </source>
</evidence>
<proteinExistence type="predicted"/>
<dbReference type="InterPro" id="IPR017871">
    <property type="entry name" value="ABC_transporter-like_CS"/>
</dbReference>
<accession>A0A0X8JIW7</accession>
<evidence type="ECO:0000256" key="3">
    <source>
        <dbReference type="ARBA" id="ARBA00022692"/>
    </source>
</evidence>
<dbReference type="GO" id="GO:0005886">
    <property type="term" value="C:plasma membrane"/>
    <property type="evidence" value="ECO:0007669"/>
    <property type="project" value="UniProtKB-SubCell"/>
</dbReference>
<evidence type="ECO:0000256" key="1">
    <source>
        <dbReference type="ARBA" id="ARBA00004651"/>
    </source>
</evidence>
<evidence type="ECO:0000256" key="8">
    <source>
        <dbReference type="SAM" id="Phobius"/>
    </source>
</evidence>
<evidence type="ECO:0000256" key="6">
    <source>
        <dbReference type="ARBA" id="ARBA00022989"/>
    </source>
</evidence>
<evidence type="ECO:0000259" key="10">
    <source>
        <dbReference type="PROSITE" id="PS50929"/>
    </source>
</evidence>
<dbReference type="InterPro" id="IPR003439">
    <property type="entry name" value="ABC_transporter-like_ATP-bd"/>
</dbReference>
<keyword evidence="5" id="KW-0067">ATP-binding</keyword>
<dbReference type="RefSeq" id="WP_062251924.1">
    <property type="nucleotide sequence ID" value="NZ_CP014229.1"/>
</dbReference>
<feature type="transmembrane region" description="Helical" evidence="8">
    <location>
        <begin position="244"/>
        <end position="262"/>
    </location>
</feature>
<dbReference type="Pfam" id="PF00005">
    <property type="entry name" value="ABC_tran"/>
    <property type="match status" value="1"/>
</dbReference>
<dbReference type="GO" id="GO:0140359">
    <property type="term" value="F:ABC-type transporter activity"/>
    <property type="evidence" value="ECO:0007669"/>
    <property type="project" value="InterPro"/>
</dbReference>
<keyword evidence="4" id="KW-0547">Nucleotide-binding</keyword>
<dbReference type="InterPro" id="IPR027417">
    <property type="entry name" value="P-loop_NTPase"/>
</dbReference>
<dbReference type="SMART" id="SM00382">
    <property type="entry name" value="AAA"/>
    <property type="match status" value="1"/>
</dbReference>
<dbReference type="Proteomes" id="UP000069241">
    <property type="component" value="Chromosome"/>
</dbReference>
<dbReference type="Gene3D" id="1.20.1560.10">
    <property type="entry name" value="ABC transporter type 1, transmembrane domain"/>
    <property type="match status" value="1"/>
</dbReference>
<keyword evidence="7 8" id="KW-0472">Membrane</keyword>
<dbReference type="EMBL" id="CP014229">
    <property type="protein sequence ID" value="AMD89564.1"/>
    <property type="molecule type" value="Genomic_DNA"/>
</dbReference>
<keyword evidence="6 8" id="KW-1133">Transmembrane helix</keyword>
<feature type="transmembrane region" description="Helical" evidence="8">
    <location>
        <begin position="128"/>
        <end position="152"/>
    </location>
</feature>
<feature type="transmembrane region" description="Helical" evidence="8">
    <location>
        <begin position="50"/>
        <end position="70"/>
    </location>
</feature>
<feature type="transmembrane region" description="Helical" evidence="8">
    <location>
        <begin position="158"/>
        <end position="175"/>
    </location>
</feature>
<dbReference type="InterPro" id="IPR003593">
    <property type="entry name" value="AAA+_ATPase"/>
</dbReference>
<dbReference type="PROSITE" id="PS50893">
    <property type="entry name" value="ABC_TRANSPORTER_2"/>
    <property type="match status" value="1"/>
</dbReference>
<sequence length="572" mass="63211">MLKNILAFIQGKQKPLLQAIVLTFSVQAVQTAAYLLVFFLMLYLTSDPTYIGIHAFSLALLLLALGYYFVSFAASSASLKSGYDIVADIRVRLAAHLRTLPLSYFRRTNNAKISGCFLHDMVDAESIFCVYIQEMAACIAIVLMLGIATAFVTGPLSLIPLVGIAASLPILYRAYTATGSKTQGFLDSRALADSTLLEYLGGIAELKANGITGRGFTPWTMANARFRKLALELEIKVGDLCRSYISLLDIVFIATVAVGGWAVSTHRADAAVLLFILLISGRFYEPLQNIGVFLTEFRFATESLRRITSIFQEKSLPQLPGYTPPADLNITFDRVSFSYGQRQVLNDISFHMPQGTVTALVGESGSGKTTTANLLLRFWDVSGGSIRIGGTDIRTFSQNDFYKLFSVVFQDVYLFNDTVLNNIRMASPQASEEEVMEAARKAHCHEFIMELENKYDTMVGEGGARLSGGERQRIAIARAILKNAPLLVLDEATASVDPENELLIQEALKTLVKNKTLLIIAHRLSTVRGAHQILVLKEGGIAEKGSHEELMRLKGIYYQFWQCQERLKSWSI</sequence>
<feature type="transmembrane region" description="Helical" evidence="8">
    <location>
        <begin position="20"/>
        <end position="44"/>
    </location>
</feature>
<evidence type="ECO:0000256" key="4">
    <source>
        <dbReference type="ARBA" id="ARBA00022741"/>
    </source>
</evidence>